<dbReference type="PANTHER" id="PTHR30244">
    <property type="entry name" value="TRANSAMINASE"/>
    <property type="match status" value="1"/>
</dbReference>
<dbReference type="Gene3D" id="3.40.640.10">
    <property type="entry name" value="Type I PLP-dependent aspartate aminotransferase-like (Major domain)"/>
    <property type="match status" value="1"/>
</dbReference>
<dbReference type="GO" id="GO:0008483">
    <property type="term" value="F:transaminase activity"/>
    <property type="evidence" value="ECO:0007669"/>
    <property type="project" value="UniProtKB-KW"/>
</dbReference>
<accession>A0ABQ6Q258</accession>
<evidence type="ECO:0000256" key="1">
    <source>
        <dbReference type="ARBA" id="ARBA00022898"/>
    </source>
</evidence>
<sequence length="360" mass="40879">MIPVTKPYLPPLSEYQEYLEGIWKRQWLTNNGPLVNELELKVSDYLNVNNFLFMSNGTIALQIAIKALGLKGEIITTPFSYVATTSSIVWEGCKPIFVDIDPKTLNIDPKKIEEAISENTSAILATHVYGNPCDVEAIQKLATKYKLKVIYDGAHAFGVTFKKKSIFCFGDISTVSFHATKLFHTIEGGGVFSCSSELIQTMAYQRNFGHDGPEAFQGLGINGKNSEFHAAMGLVILKKMDSIVAKRKELSEYYDNRLADLGLQKPQINNQTEYNYGYYPVIFSSEEQMLRCIKKLNRSEIFPRRYFHPSLDQLPYVDKAEIPNTESISRRILCLPLYYELSFEEVDLICRLIKSVWDNG</sequence>
<protein>
    <submittedName>
        <fullName evidence="4">DegT/DnrJ/EryC1/StrS family aminotransferase</fullName>
    </submittedName>
</protein>
<evidence type="ECO:0000313" key="5">
    <source>
        <dbReference type="Proteomes" id="UP001307705"/>
    </source>
</evidence>
<evidence type="ECO:0000256" key="2">
    <source>
        <dbReference type="ARBA" id="ARBA00037999"/>
    </source>
</evidence>
<comment type="caution">
    <text evidence="4">The sequence shown here is derived from an EMBL/GenBank/DDBJ whole genome shotgun (WGS) entry which is preliminary data.</text>
</comment>
<name>A0ABQ6Q258_9BACT</name>
<dbReference type="InterPro" id="IPR015424">
    <property type="entry name" value="PyrdxlP-dep_Trfase"/>
</dbReference>
<dbReference type="SUPFAM" id="SSF53383">
    <property type="entry name" value="PLP-dependent transferases"/>
    <property type="match status" value="1"/>
</dbReference>
<keyword evidence="1 3" id="KW-0663">Pyridoxal phosphate</keyword>
<dbReference type="EMBL" id="BTPE01000008">
    <property type="protein sequence ID" value="GMQ34256.1"/>
    <property type="molecule type" value="Genomic_DNA"/>
</dbReference>
<dbReference type="PIRSF" id="PIRSF000390">
    <property type="entry name" value="PLP_StrS"/>
    <property type="match status" value="1"/>
</dbReference>
<reference evidence="4 5" key="1">
    <citation type="submission" date="2023-08" db="EMBL/GenBank/DDBJ databases">
        <title>Draft genome sequence of Algoriphagus taiwanensis.</title>
        <authorList>
            <person name="Takatani N."/>
            <person name="Hosokawa M."/>
            <person name="Sawabe T."/>
        </authorList>
    </citation>
    <scope>NUCLEOTIDE SEQUENCE [LARGE SCALE GENOMIC DNA]</scope>
    <source>
        <strain evidence="4 5">JCM 19755</strain>
    </source>
</reference>
<keyword evidence="4" id="KW-0032">Aminotransferase</keyword>
<dbReference type="InterPro" id="IPR015421">
    <property type="entry name" value="PyrdxlP-dep_Trfase_major"/>
</dbReference>
<keyword evidence="5" id="KW-1185">Reference proteome</keyword>
<organism evidence="4 5">
    <name type="scientific">Algoriphagus taiwanensis</name>
    <dbReference type="NCBI Taxonomy" id="1445656"/>
    <lineage>
        <taxon>Bacteria</taxon>
        <taxon>Pseudomonadati</taxon>
        <taxon>Bacteroidota</taxon>
        <taxon>Cytophagia</taxon>
        <taxon>Cytophagales</taxon>
        <taxon>Cyclobacteriaceae</taxon>
        <taxon>Algoriphagus</taxon>
    </lineage>
</organism>
<dbReference type="Proteomes" id="UP001307705">
    <property type="component" value="Unassembled WGS sequence"/>
</dbReference>
<dbReference type="Pfam" id="PF01041">
    <property type="entry name" value="DegT_DnrJ_EryC1"/>
    <property type="match status" value="1"/>
</dbReference>
<proteinExistence type="inferred from homology"/>
<dbReference type="InterPro" id="IPR000653">
    <property type="entry name" value="DegT/StrS_aminotransferase"/>
</dbReference>
<evidence type="ECO:0000256" key="3">
    <source>
        <dbReference type="RuleBase" id="RU004508"/>
    </source>
</evidence>
<comment type="similarity">
    <text evidence="2 3">Belongs to the DegT/DnrJ/EryC1 family.</text>
</comment>
<evidence type="ECO:0000313" key="4">
    <source>
        <dbReference type="EMBL" id="GMQ34256.1"/>
    </source>
</evidence>
<dbReference type="CDD" id="cd00616">
    <property type="entry name" value="AHBA_syn"/>
    <property type="match status" value="1"/>
</dbReference>
<dbReference type="PANTHER" id="PTHR30244:SF9">
    <property type="entry name" value="PROTEIN RV3402C"/>
    <property type="match status" value="1"/>
</dbReference>
<gene>
    <name evidence="4" type="ORF">Ataiwa_25280</name>
</gene>
<keyword evidence="4" id="KW-0808">Transferase</keyword>